<feature type="compositionally biased region" description="Polar residues" evidence="8">
    <location>
        <begin position="1700"/>
        <end position="1712"/>
    </location>
</feature>
<dbReference type="Gene3D" id="3.30.160.60">
    <property type="entry name" value="Classic Zinc Finger"/>
    <property type="match status" value="2"/>
</dbReference>
<evidence type="ECO:0000256" key="2">
    <source>
        <dbReference type="ARBA" id="ARBA00022723"/>
    </source>
</evidence>
<name>A0A0B2VAL4_TOXCA</name>
<feature type="domain" description="C2H2-type" evidence="9">
    <location>
        <begin position="2513"/>
        <end position="2542"/>
    </location>
</feature>
<feature type="region of interest" description="Disordered" evidence="8">
    <location>
        <begin position="133"/>
        <end position="152"/>
    </location>
</feature>
<feature type="compositionally biased region" description="Low complexity" evidence="8">
    <location>
        <begin position="1098"/>
        <end position="1114"/>
    </location>
</feature>
<dbReference type="InterPro" id="IPR013087">
    <property type="entry name" value="Znf_C2H2_type"/>
</dbReference>
<evidence type="ECO:0000256" key="7">
    <source>
        <dbReference type="PROSITE-ProRule" id="PRU00042"/>
    </source>
</evidence>
<protein>
    <submittedName>
        <fullName evidence="10">Zinc finger protein lin-13</fullName>
    </submittedName>
</protein>
<keyword evidence="5" id="KW-0862">Zinc</keyword>
<feature type="region of interest" description="Disordered" evidence="8">
    <location>
        <begin position="2207"/>
        <end position="2237"/>
    </location>
</feature>
<gene>
    <name evidence="10" type="primary">lin-13</name>
    <name evidence="10" type="ORF">Tcan_13975</name>
</gene>
<feature type="region of interest" description="Disordered" evidence="8">
    <location>
        <begin position="1090"/>
        <end position="1114"/>
    </location>
</feature>
<reference evidence="10 11" key="1">
    <citation type="submission" date="2014-11" db="EMBL/GenBank/DDBJ databases">
        <title>Genetic blueprint of the zoonotic pathogen Toxocara canis.</title>
        <authorList>
            <person name="Zhu X.-Q."/>
            <person name="Korhonen P.K."/>
            <person name="Cai H."/>
            <person name="Young N.D."/>
            <person name="Nejsum P."/>
            <person name="von Samson-Himmelstjerna G."/>
            <person name="Boag P.R."/>
            <person name="Tan P."/>
            <person name="Li Q."/>
            <person name="Min J."/>
            <person name="Yang Y."/>
            <person name="Wang X."/>
            <person name="Fang X."/>
            <person name="Hall R.S."/>
            <person name="Hofmann A."/>
            <person name="Sternberg P.W."/>
            <person name="Jex A.R."/>
            <person name="Gasser R.B."/>
        </authorList>
    </citation>
    <scope>NUCLEOTIDE SEQUENCE [LARGE SCALE GENOMIC DNA]</scope>
    <source>
        <strain evidence="10">PN_DK_2014</strain>
    </source>
</reference>
<feature type="region of interest" description="Disordered" evidence="8">
    <location>
        <begin position="1696"/>
        <end position="1744"/>
    </location>
</feature>
<accession>A0A0B2VAL4</accession>
<feature type="region of interest" description="Disordered" evidence="8">
    <location>
        <begin position="2142"/>
        <end position="2161"/>
    </location>
</feature>
<evidence type="ECO:0000313" key="10">
    <source>
        <dbReference type="EMBL" id="KHN78548.1"/>
    </source>
</evidence>
<feature type="domain" description="C2H2-type" evidence="9">
    <location>
        <begin position="739"/>
        <end position="766"/>
    </location>
</feature>
<keyword evidence="2" id="KW-0479">Metal-binding</keyword>
<evidence type="ECO:0000313" key="11">
    <source>
        <dbReference type="Proteomes" id="UP000031036"/>
    </source>
</evidence>
<feature type="compositionally biased region" description="Polar residues" evidence="8">
    <location>
        <begin position="2168"/>
        <end position="2184"/>
    </location>
</feature>
<dbReference type="PROSITE" id="PS50157">
    <property type="entry name" value="ZINC_FINGER_C2H2_2"/>
    <property type="match status" value="3"/>
</dbReference>
<feature type="region of interest" description="Disordered" evidence="8">
    <location>
        <begin position="1552"/>
        <end position="1583"/>
    </location>
</feature>
<feature type="domain" description="C2H2-type" evidence="9">
    <location>
        <begin position="1462"/>
        <end position="1485"/>
    </location>
</feature>
<evidence type="ECO:0000256" key="6">
    <source>
        <dbReference type="ARBA" id="ARBA00023242"/>
    </source>
</evidence>
<keyword evidence="4 7" id="KW-0863">Zinc-finger</keyword>
<dbReference type="OrthoDB" id="5805083at2759"/>
<keyword evidence="11" id="KW-1185">Reference proteome</keyword>
<keyword evidence="3" id="KW-0677">Repeat</keyword>
<comment type="caution">
    <text evidence="10">The sequence shown here is derived from an EMBL/GenBank/DDBJ whole genome shotgun (WGS) entry which is preliminary data.</text>
</comment>
<comment type="subcellular location">
    <subcellularLocation>
        <location evidence="1">Nucleus</location>
    </subcellularLocation>
</comment>
<sequence length="2713" mass="300590">MDETIVFAPPRNGVMLCMKVCVLTFIDNTYRRIDLRTFSIEVIGKRSGYKHAYKHVDAKSSNFRSDQAAMGRVRSRSDAQKSARKRICGVGGAKSRKYHAISGVLVEMLVNYNVKHLTNVVFEKAAEQLAQRVSQRSKASKKRSAASGSASSSHLKRKYAGASVNFDEVCSYDRVTANAERGVAIKRLDVDENLPTASGGFRMLMRLCSHSILELIRCGGRELVGLNTTNATKRLEARHEAECAELFEPLSHRQQPRLKGRHDAKTVKRGYLKILNSVGISEFSIYRVVTDSGASIVCAFKNEYEVLYDETGNAGCGEVTAVSIRSDEDDNASTRSDGDLFDSDEDEIDDFEEAGRKKKLEMRFPKRLSCMAHMLQLALAGGLKASGCRAEVDALIRVVGKFRKTRLTAERLHASTKIGEENARSAELNNGSEQTAQILRYAWTRLSVRERTRWELMARIEAKKLANLVADVKNIATKKWERKSSEAKEVEDAVLAISSEASIDEDGGSTSAATSGNMEVQFQLEGKSDEIVAEEMVRDLPSMPPCEFRFCSANAIDAHELNNKLNLGIFRCPICPEKKSIVGAPAFQIHLIEDHHTLQLYGCHLCFEAFHSLDGLRRHPCQEFAAYTIGLLTADKKFELKQAMHTLVCAECNLQIPLPSGRQDANARKLVNCMKAHSCKRVVSCLVFFAEVPIGVEHVTVRGLEIKHSIPTSCAVCHERFMTVFDIEKHGADHAQPKLKCPLCPRFFFTQLFYRDHLASHLGEQWSMAPIVESSTLVPPAWMSHGSTKMGSLLTRVRGPYFALPSSISLSEEVSDNEDIVVARDVLKKKRVEEEIAEEKAKKGSEKENGRKRKAQKRSLDERCIYCKQRVQLLPEGARSDLCSCARENWLGHSPLQDQLRMAKGEDEVRLLMHSLSQKFSRTGYLYVGSSVAVHDTIKGGILMDTVYFCVKCNALLLGKQNTLRHLRICLQKDVETPDPEKSFDLNDKDIFEVFRLTHPLSAPNTRVWCPKCAATCCSIMSLRRHLAVDHGVFAPFNPPEGCKEIGIIEWTGVVRKLPTLAETTNIKLGLTKDGDFKLGPVNNRSLLSQTATRSGFTSEESSTSTQQPGPSAVWAVPSPRVVASSSPVVVNERTILHDSNNVVNPQTQLITAKRKECLVCKVELDSFQETARHLVNNHFHFCEMCGVAFSEKAPLEAHKMVCNSWPHQCADGEYLPFCGICNFTLSNPKRYFYHIANFHFDRFYFDQATRMLMPTLMWKKLSFSEASRKKGVASATVIVPTSSASQTRPRELAQLAVDSSNVASIVPVNEAELPRCFLCEKVFGTNKTLREHLAEHEEQWTDCPVCHNNNFMNFPVASHEELLKHVVAKHMHRSDSAQSCTVIGPSFKEVTMICSLCCTCVKCDSLDAISVRRTEEQMFRHIVYSCNGVSTCFVCNNGRTIRPDDLKKHRIKTHINIYERFGCSSCPKKFLVQSDFKNHVCNTHVRCSCGERKEFTERDYETHFRTHLNQMGDFCLLCNKFLATKQQQSSHMNFHKSISVGTRRMLDLHAKRRSSMKQNQSTSEKASTPPFEAQETQSKGTGVQLVAQVKQEKEQDDDVIILDEDISSSVVLPASVPASLSAAAKQVSETVSAAESIAAQQAVNSEGQQAQSVPVPINFMANVRLEQDAGHVDQSRPLYEQSHEEAPVIDIPIDERSATGVTNTPVLSPSQVDDDADEAVKENKDGASQGSEYIGDEAKLNGSGEHDDILIIDEPSGDDSDQVSPVATTETGATVNLAVAETQEVDVSRTEIGNGEQSSEVPTEDDDDEIQILDVVVRSEENGGQDREQCVSKPQVEDEAQKEEVMGVVVQKAAEESVRIRDVVDDGDEDLQVIGVGEGPGLQFVKRREARVQCPNCTARFMTHAALEVHSSSHRYDAGNTISSVYGVPQDQIVFICRLCCLAYESKAIYEKHMRTHGLLQNCQHCAVVAFNEEQMKQHVPQHAAEGQRLTYVCAFCATTYTSDERVYHHMMRTHGMVVMYFCKNCGSGSTNGQLVYAHISRNECGSQHTAVGQSSKLGIAPASMFHYQPANETRYVEAVNAGALVVVVPSECVHRSFLMPQNEHVMMTCPQCHGLRVLSRGPDDSGAILTQLVQLWRSGASRKSQDNGENRQSTAPIWQPVLAATDTSTTSSVRLSNANTQALRRRRLPDCDAQAQQQQMVASRVATVPPQHGQQRPLLPRAAQQRPSVPPTDTGSQALMQSAFSTAQNLPPSVNATAIAAAGLSATARAQQHFLTTVAGAQQTVAAHTSSSYGNVQQRAMAASSGNMQISRRQACAVSTGGARYDNVAQVLSTYGHGMQQAIQQHAAMSVQIPVQSNASNAAIRVQSVPLQNVQYTQRQASAVSVPQFAPSPMLRASAPTTSSSYVLAHQQNGVIPAQHPLLRAQLAATPSTSGAANSAQRQFIPSTSLSAVQSRMPNQVDSATPISEDFIVRNSRGELVCTRPECAGIRIEKVASGHVHNLRHNIHDTYFCLECGKAFSQEQFAIRHQVEVHHNNQVPLLTLRCPLCPEKPIFHSLRGLRNHLSNRMEHVGRNLQFPIRWVECGCCLLCGTSRGFWSLPTFAQCPPLEHTYIHAFSIWGMCRECGLCFPNELKKEQFVRHYQQVHWAYQTSTCHVCDAAVHPHNVQDHALNRHFVIGIKTDRSRPFAVNVSEPLISSYLGFAVPGNAKI</sequence>
<dbReference type="Proteomes" id="UP000031036">
    <property type="component" value="Unassembled WGS sequence"/>
</dbReference>
<feature type="compositionally biased region" description="Polar residues" evidence="8">
    <location>
        <begin position="2227"/>
        <end position="2237"/>
    </location>
</feature>
<dbReference type="GO" id="GO:0008270">
    <property type="term" value="F:zinc ion binding"/>
    <property type="evidence" value="ECO:0007669"/>
    <property type="project" value="UniProtKB-KW"/>
</dbReference>
<evidence type="ECO:0000256" key="5">
    <source>
        <dbReference type="ARBA" id="ARBA00022833"/>
    </source>
</evidence>
<organism evidence="10 11">
    <name type="scientific">Toxocara canis</name>
    <name type="common">Canine roundworm</name>
    <dbReference type="NCBI Taxonomy" id="6265"/>
    <lineage>
        <taxon>Eukaryota</taxon>
        <taxon>Metazoa</taxon>
        <taxon>Ecdysozoa</taxon>
        <taxon>Nematoda</taxon>
        <taxon>Chromadorea</taxon>
        <taxon>Rhabditida</taxon>
        <taxon>Spirurina</taxon>
        <taxon>Ascaridomorpha</taxon>
        <taxon>Ascaridoidea</taxon>
        <taxon>Toxocaridae</taxon>
        <taxon>Toxocara</taxon>
    </lineage>
</organism>
<proteinExistence type="predicted"/>
<dbReference type="EMBL" id="JPKZ01002087">
    <property type="protein sequence ID" value="KHN78548.1"/>
    <property type="molecule type" value="Genomic_DNA"/>
</dbReference>
<evidence type="ECO:0000256" key="4">
    <source>
        <dbReference type="ARBA" id="ARBA00022771"/>
    </source>
</evidence>
<evidence type="ECO:0000256" key="8">
    <source>
        <dbReference type="SAM" id="MobiDB-lite"/>
    </source>
</evidence>
<dbReference type="InterPro" id="IPR050888">
    <property type="entry name" value="ZnF_C2H2-type_TF"/>
</dbReference>
<evidence type="ECO:0000256" key="1">
    <source>
        <dbReference type="ARBA" id="ARBA00004123"/>
    </source>
</evidence>
<dbReference type="STRING" id="6265.A0A0B2VAL4"/>
<feature type="compositionally biased region" description="Polar residues" evidence="8">
    <location>
        <begin position="1557"/>
        <end position="1567"/>
    </location>
</feature>
<keyword evidence="6" id="KW-0539">Nucleus</keyword>
<dbReference type="GO" id="GO:0005634">
    <property type="term" value="C:nucleus"/>
    <property type="evidence" value="ECO:0007669"/>
    <property type="project" value="UniProtKB-SubCell"/>
</dbReference>
<evidence type="ECO:0000259" key="9">
    <source>
        <dbReference type="PROSITE" id="PS50157"/>
    </source>
</evidence>
<evidence type="ECO:0000256" key="3">
    <source>
        <dbReference type="ARBA" id="ARBA00022737"/>
    </source>
</evidence>
<feature type="region of interest" description="Disordered" evidence="8">
    <location>
        <begin position="2168"/>
        <end position="2192"/>
    </location>
</feature>
<dbReference type="PANTHER" id="PTHR24406">
    <property type="entry name" value="TRANSCRIPTIONAL REPRESSOR CTCFL-RELATED"/>
    <property type="match status" value="1"/>
</dbReference>
<dbReference type="SMART" id="SM00355">
    <property type="entry name" value="ZnF_C2H2"/>
    <property type="match status" value="20"/>
</dbReference>
<dbReference type="PROSITE" id="PS00028">
    <property type="entry name" value="ZINC_FINGER_C2H2_1"/>
    <property type="match status" value="8"/>
</dbReference>